<evidence type="ECO:0000313" key="3">
    <source>
        <dbReference type="Proteomes" id="UP000267128"/>
    </source>
</evidence>
<proteinExistence type="predicted"/>
<feature type="transmembrane region" description="Helical" evidence="1">
    <location>
        <begin position="20"/>
        <end position="40"/>
    </location>
</feature>
<gene>
    <name evidence="2" type="ORF">EFK50_18210</name>
</gene>
<dbReference type="OrthoDB" id="3826498at2"/>
<dbReference type="InterPro" id="IPR025443">
    <property type="entry name" value="DUF4307"/>
</dbReference>
<comment type="caution">
    <text evidence="2">The sequence shown here is derived from an EMBL/GenBank/DDBJ whole genome shotgun (WGS) entry which is preliminary data.</text>
</comment>
<keyword evidence="1" id="KW-0472">Membrane</keyword>
<dbReference type="Proteomes" id="UP000267128">
    <property type="component" value="Unassembled WGS sequence"/>
</dbReference>
<sequence length="128" mass="14107">MSDLMQDRYGAKSPRRRGVAIAATTVLAVVFLGWLGWVAWFHSSPAIAVELSSYDVVSAHEVKVRLESRFGDDDVEGSCLIRATARDHTIVGELNLTVAQIREADGDWIPMTTLSRATTVEKISCTER</sequence>
<evidence type="ECO:0000313" key="2">
    <source>
        <dbReference type="EMBL" id="RNL61296.1"/>
    </source>
</evidence>
<dbReference type="Pfam" id="PF14155">
    <property type="entry name" value="DUF4307"/>
    <property type="match status" value="1"/>
</dbReference>
<dbReference type="RefSeq" id="WP_123229007.1">
    <property type="nucleotide sequence ID" value="NZ_RJSE01000008.1"/>
</dbReference>
<accession>A0A3N0CE15</accession>
<keyword evidence="1" id="KW-1133">Transmembrane helix</keyword>
<dbReference type="EMBL" id="RJSE01000008">
    <property type="protein sequence ID" value="RNL61296.1"/>
    <property type="molecule type" value="Genomic_DNA"/>
</dbReference>
<dbReference type="AlphaFoldDB" id="A0A3N0CE15"/>
<keyword evidence="1" id="KW-0812">Transmembrane</keyword>
<organism evidence="2 3">
    <name type="scientific">Nocardioides marmoriginsengisoli</name>
    <dbReference type="NCBI Taxonomy" id="661483"/>
    <lineage>
        <taxon>Bacteria</taxon>
        <taxon>Bacillati</taxon>
        <taxon>Actinomycetota</taxon>
        <taxon>Actinomycetes</taxon>
        <taxon>Propionibacteriales</taxon>
        <taxon>Nocardioidaceae</taxon>
        <taxon>Nocardioides</taxon>
    </lineage>
</organism>
<protein>
    <submittedName>
        <fullName evidence="2">DUF4307 domain-containing protein</fullName>
    </submittedName>
</protein>
<evidence type="ECO:0000256" key="1">
    <source>
        <dbReference type="SAM" id="Phobius"/>
    </source>
</evidence>
<name>A0A3N0CE15_9ACTN</name>
<keyword evidence="3" id="KW-1185">Reference proteome</keyword>
<reference evidence="2 3" key="1">
    <citation type="submission" date="2018-11" db="EMBL/GenBank/DDBJ databases">
        <authorList>
            <person name="Li F."/>
        </authorList>
    </citation>
    <scope>NUCLEOTIDE SEQUENCE [LARGE SCALE GENOMIC DNA]</scope>
    <source>
        <strain evidence="2 3">Gsoil 097</strain>
    </source>
</reference>